<dbReference type="Proteomes" id="UP001201240">
    <property type="component" value="Unassembled WGS sequence"/>
</dbReference>
<proteinExistence type="predicted"/>
<dbReference type="RefSeq" id="WP_141630571.1">
    <property type="nucleotide sequence ID" value="NZ_CAMXZD010000009.1"/>
</dbReference>
<evidence type="ECO:0000313" key="2">
    <source>
        <dbReference type="Proteomes" id="UP001201240"/>
    </source>
</evidence>
<name>A0ABD4SJ94_UREUR</name>
<accession>A0ABD4SJ94</accession>
<dbReference type="EMBL" id="JAJBIS010000001">
    <property type="protein sequence ID" value="MCF1348811.1"/>
    <property type="molecule type" value="Genomic_DNA"/>
</dbReference>
<sequence length="63" mass="7723">MKYLIDYYMYLNACEIEPDFMPISLKDWYISSSPTPSSKYSQVIESLFNKYYYPKQEVNFFYE</sequence>
<gene>
    <name evidence="1" type="ORF">LH652_00670</name>
</gene>
<dbReference type="AlphaFoldDB" id="A0ABD4SJ94"/>
<organism evidence="1 2">
    <name type="scientific">Ureaplasma urealyticum</name>
    <name type="common">Ureaplasma urealyticum biotype 2</name>
    <dbReference type="NCBI Taxonomy" id="2130"/>
    <lineage>
        <taxon>Bacteria</taxon>
        <taxon>Bacillati</taxon>
        <taxon>Mycoplasmatota</taxon>
        <taxon>Mycoplasmoidales</taxon>
        <taxon>Mycoplasmoidaceae</taxon>
        <taxon>Ureaplasma</taxon>
    </lineage>
</organism>
<comment type="caution">
    <text evidence="1">The sequence shown here is derived from an EMBL/GenBank/DDBJ whole genome shotgun (WGS) entry which is preliminary data.</text>
</comment>
<reference evidence="1 2" key="1">
    <citation type="submission" date="2021-10" db="EMBL/GenBank/DDBJ databases">
        <title>Sequencing the mobilome of antimicrobial resistant bacterial isolates spanning a range of GC content: The potential of a sustainable low cost, low infrastructure approach for surveillance with Oxford Nanopore sequencing.</title>
        <authorList>
            <person name="Sands K."/>
        </authorList>
    </citation>
    <scope>NUCLEOTIDE SEQUENCE [LARGE SCALE GENOMIC DNA]</scope>
    <source>
        <strain evidence="1 2">MIN-202</strain>
    </source>
</reference>
<evidence type="ECO:0000313" key="1">
    <source>
        <dbReference type="EMBL" id="MCF1348811.1"/>
    </source>
</evidence>
<protein>
    <submittedName>
        <fullName evidence="1">Uncharacterized protein</fullName>
    </submittedName>
</protein>